<accession>A0A5N5HU27</accession>
<sequence>MTLEWLLLSHYKKLQVGIFEEMVCDAQLTYLIDDMPKNKVGRGSGVVRGKAMGRGTYRERGMVSSSQPTIPPIQHESHGSLEGFGEKMAA</sequence>
<evidence type="ECO:0000256" key="1">
    <source>
        <dbReference type="SAM" id="MobiDB-lite"/>
    </source>
</evidence>
<keyword evidence="3" id="KW-1185">Reference proteome</keyword>
<reference evidence="3" key="2">
    <citation type="submission" date="2019-10" db="EMBL/GenBank/DDBJ databases">
        <title>A de novo genome assembly of a pear dwarfing rootstock.</title>
        <authorList>
            <person name="Wang F."/>
            <person name="Wang J."/>
            <person name="Li S."/>
            <person name="Zhang Y."/>
            <person name="Fang M."/>
            <person name="Ma L."/>
            <person name="Zhao Y."/>
            <person name="Jiang S."/>
        </authorList>
    </citation>
    <scope>NUCLEOTIDE SEQUENCE [LARGE SCALE GENOMIC DNA]</scope>
</reference>
<reference evidence="2 3" key="1">
    <citation type="submission" date="2019-09" db="EMBL/GenBank/DDBJ databases">
        <authorList>
            <person name="Ou C."/>
        </authorList>
    </citation>
    <scope>NUCLEOTIDE SEQUENCE [LARGE SCALE GENOMIC DNA]</scope>
    <source>
        <strain evidence="2">S2</strain>
        <tissue evidence="2">Leaf</tissue>
    </source>
</reference>
<reference evidence="2 3" key="3">
    <citation type="submission" date="2019-11" db="EMBL/GenBank/DDBJ databases">
        <title>A de novo genome assembly of a pear dwarfing rootstock.</title>
        <authorList>
            <person name="Wang F."/>
            <person name="Wang J."/>
            <person name="Li S."/>
            <person name="Zhang Y."/>
            <person name="Fang M."/>
            <person name="Ma L."/>
            <person name="Zhao Y."/>
            <person name="Jiang S."/>
        </authorList>
    </citation>
    <scope>NUCLEOTIDE SEQUENCE [LARGE SCALE GENOMIC DNA]</scope>
    <source>
        <strain evidence="2">S2</strain>
        <tissue evidence="2">Leaf</tissue>
    </source>
</reference>
<name>A0A5N5HU27_9ROSA</name>
<proteinExistence type="predicted"/>
<evidence type="ECO:0000313" key="2">
    <source>
        <dbReference type="EMBL" id="KAB2631048.1"/>
    </source>
</evidence>
<gene>
    <name evidence="2" type="ORF">D8674_008567</name>
</gene>
<comment type="caution">
    <text evidence="2">The sequence shown here is derived from an EMBL/GenBank/DDBJ whole genome shotgun (WGS) entry which is preliminary data.</text>
</comment>
<protein>
    <submittedName>
        <fullName evidence="2">Uncharacterized protein</fullName>
    </submittedName>
</protein>
<organism evidence="2 3">
    <name type="scientific">Pyrus ussuriensis x Pyrus communis</name>
    <dbReference type="NCBI Taxonomy" id="2448454"/>
    <lineage>
        <taxon>Eukaryota</taxon>
        <taxon>Viridiplantae</taxon>
        <taxon>Streptophyta</taxon>
        <taxon>Embryophyta</taxon>
        <taxon>Tracheophyta</taxon>
        <taxon>Spermatophyta</taxon>
        <taxon>Magnoliopsida</taxon>
        <taxon>eudicotyledons</taxon>
        <taxon>Gunneridae</taxon>
        <taxon>Pentapetalae</taxon>
        <taxon>rosids</taxon>
        <taxon>fabids</taxon>
        <taxon>Rosales</taxon>
        <taxon>Rosaceae</taxon>
        <taxon>Amygdaloideae</taxon>
        <taxon>Maleae</taxon>
        <taxon>Pyrus</taxon>
    </lineage>
</organism>
<dbReference type="EMBL" id="SMOL01000143">
    <property type="protein sequence ID" value="KAB2631048.1"/>
    <property type="molecule type" value="Genomic_DNA"/>
</dbReference>
<feature type="region of interest" description="Disordered" evidence="1">
    <location>
        <begin position="57"/>
        <end position="90"/>
    </location>
</feature>
<dbReference type="Proteomes" id="UP000327157">
    <property type="component" value="Chromosome 12"/>
</dbReference>
<dbReference type="AlphaFoldDB" id="A0A5N5HU27"/>
<evidence type="ECO:0000313" key="3">
    <source>
        <dbReference type="Proteomes" id="UP000327157"/>
    </source>
</evidence>